<dbReference type="Gene3D" id="2.40.10.270">
    <property type="entry name" value="Bacteriophage SPP1 head-tail adaptor protein"/>
    <property type="match status" value="1"/>
</dbReference>
<proteinExistence type="predicted"/>
<organism evidence="2 4">
    <name type="scientific">Aquisalinus luteolus</name>
    <dbReference type="NCBI Taxonomy" id="1566827"/>
    <lineage>
        <taxon>Bacteria</taxon>
        <taxon>Pseudomonadati</taxon>
        <taxon>Pseudomonadota</taxon>
        <taxon>Alphaproteobacteria</taxon>
        <taxon>Parvularculales</taxon>
        <taxon>Parvularculaceae</taxon>
        <taxon>Aquisalinus</taxon>
    </lineage>
</organism>
<reference evidence="3 5" key="2">
    <citation type="submission" date="2020-02" db="EMBL/GenBank/DDBJ databases">
        <title>Genome sequence of Parvularcula flava strain NH6-79.</title>
        <authorList>
            <person name="Abdul Karim M.H."/>
            <person name="Lam M.Q."/>
            <person name="Chen S.J."/>
            <person name="Yahya A."/>
            <person name="Shahir S."/>
            <person name="Shamsir M.S."/>
            <person name="Chong C.S."/>
        </authorList>
    </citation>
    <scope>NUCLEOTIDE SEQUENCE [LARGE SCALE GENOMIC DNA]</scope>
    <source>
        <strain evidence="3 5">NH6-79</strain>
    </source>
</reference>
<keyword evidence="5" id="KW-1185">Reference proteome</keyword>
<evidence type="ECO:0000313" key="2">
    <source>
        <dbReference type="EMBL" id="GGI01506.1"/>
    </source>
</evidence>
<feature type="region of interest" description="Disordered" evidence="1">
    <location>
        <begin position="15"/>
        <end position="48"/>
    </location>
</feature>
<evidence type="ECO:0000313" key="4">
    <source>
        <dbReference type="Proteomes" id="UP000621856"/>
    </source>
</evidence>
<evidence type="ECO:0000313" key="3">
    <source>
        <dbReference type="EMBL" id="NHK29581.1"/>
    </source>
</evidence>
<dbReference type="Pfam" id="PF05521">
    <property type="entry name" value="Phage_HCP"/>
    <property type="match status" value="1"/>
</dbReference>
<dbReference type="InterPro" id="IPR038666">
    <property type="entry name" value="SSP1_head-tail_sf"/>
</dbReference>
<evidence type="ECO:0000256" key="1">
    <source>
        <dbReference type="SAM" id="MobiDB-lite"/>
    </source>
</evidence>
<dbReference type="Proteomes" id="UP000818603">
    <property type="component" value="Unassembled WGS sequence"/>
</dbReference>
<reference evidence="2" key="1">
    <citation type="journal article" date="2014" name="Int. J. Syst. Evol. Microbiol.">
        <title>Complete genome sequence of Corynebacterium casei LMG S-19264T (=DSM 44701T), isolated from a smear-ripened cheese.</title>
        <authorList>
            <consortium name="US DOE Joint Genome Institute (JGI-PGF)"/>
            <person name="Walter F."/>
            <person name="Albersmeier A."/>
            <person name="Kalinowski J."/>
            <person name="Ruckert C."/>
        </authorList>
    </citation>
    <scope>NUCLEOTIDE SEQUENCE</scope>
    <source>
        <strain evidence="2">CGMCC 1.14984</strain>
    </source>
</reference>
<accession>A0A8J3AAX8</accession>
<dbReference type="EMBL" id="VCJR02000006">
    <property type="protein sequence ID" value="NHK29581.1"/>
    <property type="molecule type" value="Genomic_DNA"/>
</dbReference>
<dbReference type="AlphaFoldDB" id="A0A8J3AAX8"/>
<dbReference type="EMBL" id="BMGZ01000004">
    <property type="protein sequence ID" value="GGI01506.1"/>
    <property type="molecule type" value="Genomic_DNA"/>
</dbReference>
<name>A0A8J3AAX8_9PROT</name>
<dbReference type="InterPro" id="IPR008767">
    <property type="entry name" value="Phage_SPP1_head-tail_adaptor"/>
</dbReference>
<reference evidence="2" key="3">
    <citation type="submission" date="2020-09" db="EMBL/GenBank/DDBJ databases">
        <authorList>
            <person name="Sun Q."/>
            <person name="Zhou Y."/>
        </authorList>
    </citation>
    <scope>NUCLEOTIDE SEQUENCE</scope>
    <source>
        <strain evidence="2">CGMCC 1.14984</strain>
    </source>
</reference>
<protein>
    <submittedName>
        <fullName evidence="3">Head-tail adaptor protein</fullName>
    </submittedName>
</protein>
<sequence>MIGTLTEQVTLLTRQRTPDGGGGAAVTWEEGDTLPAQTESLSSRRDTTGERDIGLLRLRVTLRHRADIGHDTRLSHDGRTFRITSIQRTGEGREWLQLDCEEVCR</sequence>
<comment type="caution">
    <text evidence="2">The sequence shown here is derived from an EMBL/GenBank/DDBJ whole genome shotgun (WGS) entry which is preliminary data.</text>
</comment>
<evidence type="ECO:0000313" key="5">
    <source>
        <dbReference type="Proteomes" id="UP000818603"/>
    </source>
</evidence>
<dbReference type="RefSeq" id="WP_155142780.1">
    <property type="nucleotide sequence ID" value="NZ_BMGZ01000004.1"/>
</dbReference>
<gene>
    <name evidence="3" type="ORF">FF098_016865</name>
    <name evidence="2" type="ORF">GCM10011355_32310</name>
</gene>
<dbReference type="Proteomes" id="UP000621856">
    <property type="component" value="Unassembled WGS sequence"/>
</dbReference>